<gene>
    <name evidence="7" type="ORF">BDEG_25527</name>
</gene>
<dbReference type="InterPro" id="IPR007865">
    <property type="entry name" value="Aminopep_P_N"/>
</dbReference>
<dbReference type="Pfam" id="PF05195">
    <property type="entry name" value="AMP_N"/>
    <property type="match status" value="1"/>
</dbReference>
<dbReference type="InterPro" id="IPR029149">
    <property type="entry name" value="Creatin/AminoP/Spt16_N"/>
</dbReference>
<protein>
    <recommendedName>
        <fullName evidence="6">Aminopeptidase P N-terminal domain-containing protein</fullName>
    </recommendedName>
</protein>
<dbReference type="PANTHER" id="PTHR43226">
    <property type="entry name" value="XAA-PRO AMINOPEPTIDASE 3"/>
    <property type="match status" value="1"/>
</dbReference>
<organism evidence="7 8">
    <name type="scientific">Batrachochytrium dendrobatidis (strain JEL423)</name>
    <dbReference type="NCBI Taxonomy" id="403673"/>
    <lineage>
        <taxon>Eukaryota</taxon>
        <taxon>Fungi</taxon>
        <taxon>Fungi incertae sedis</taxon>
        <taxon>Chytridiomycota</taxon>
        <taxon>Chytridiomycota incertae sedis</taxon>
        <taxon>Chytridiomycetes</taxon>
        <taxon>Rhizophydiales</taxon>
        <taxon>Rhizophydiales incertae sedis</taxon>
        <taxon>Batrachochytrium</taxon>
    </lineage>
</organism>
<dbReference type="OrthoDB" id="4215474at2759"/>
<evidence type="ECO:0000259" key="6">
    <source>
        <dbReference type="SMART" id="SM01011"/>
    </source>
</evidence>
<dbReference type="InterPro" id="IPR052433">
    <property type="entry name" value="X-Pro_dipept-like"/>
</dbReference>
<dbReference type="AlphaFoldDB" id="A0A177WPG9"/>
<dbReference type="SUPFAM" id="SSF53092">
    <property type="entry name" value="Creatinase/prolidase N-terminal domain"/>
    <property type="match status" value="1"/>
</dbReference>
<dbReference type="GO" id="GO:0070006">
    <property type="term" value="F:metalloaminopeptidase activity"/>
    <property type="evidence" value="ECO:0007669"/>
    <property type="project" value="InterPro"/>
</dbReference>
<dbReference type="InterPro" id="IPR000994">
    <property type="entry name" value="Pept_M24"/>
</dbReference>
<accession>A0A177WPG9</accession>
<dbReference type="GO" id="GO:0005739">
    <property type="term" value="C:mitochondrion"/>
    <property type="evidence" value="ECO:0007669"/>
    <property type="project" value="TreeGrafter"/>
</dbReference>
<dbReference type="Proteomes" id="UP000077115">
    <property type="component" value="Unassembled WGS sequence"/>
</dbReference>
<dbReference type="EMBL" id="DS022306">
    <property type="protein sequence ID" value="OAJ42017.1"/>
    <property type="molecule type" value="Genomic_DNA"/>
</dbReference>
<dbReference type="GO" id="GO:0006508">
    <property type="term" value="P:proteolysis"/>
    <property type="evidence" value="ECO:0007669"/>
    <property type="project" value="TreeGrafter"/>
</dbReference>
<dbReference type="InterPro" id="IPR036005">
    <property type="entry name" value="Creatinase/aminopeptidase-like"/>
</dbReference>
<dbReference type="GO" id="GO:0030145">
    <property type="term" value="F:manganese ion binding"/>
    <property type="evidence" value="ECO:0007669"/>
    <property type="project" value="InterPro"/>
</dbReference>
<proteinExistence type="inferred from homology"/>
<dbReference type="STRING" id="403673.A0A177WPG9"/>
<name>A0A177WPG9_BATDL</name>
<feature type="domain" description="Aminopeptidase P N-terminal" evidence="6">
    <location>
        <begin position="76"/>
        <end position="227"/>
    </location>
</feature>
<dbReference type="Gene3D" id="3.40.350.10">
    <property type="entry name" value="Creatinase/prolidase N-terminal domain"/>
    <property type="match status" value="1"/>
</dbReference>
<evidence type="ECO:0000256" key="4">
    <source>
        <dbReference type="ARBA" id="ARBA00022801"/>
    </source>
</evidence>
<comment type="similarity">
    <text evidence="2">Belongs to the peptidase M24B family.</text>
</comment>
<evidence type="ECO:0000313" key="8">
    <source>
        <dbReference type="Proteomes" id="UP000077115"/>
    </source>
</evidence>
<comment type="cofactor">
    <cofactor evidence="1">
        <name>Mn(2+)</name>
        <dbReference type="ChEBI" id="CHEBI:29035"/>
    </cofactor>
</comment>
<dbReference type="PANTHER" id="PTHR43226:SF4">
    <property type="entry name" value="XAA-PRO AMINOPEPTIDASE 3"/>
    <property type="match status" value="1"/>
</dbReference>
<dbReference type="Gene3D" id="3.90.230.10">
    <property type="entry name" value="Creatinase/methionine aminopeptidase superfamily"/>
    <property type="match status" value="1"/>
</dbReference>
<evidence type="ECO:0000256" key="3">
    <source>
        <dbReference type="ARBA" id="ARBA00022723"/>
    </source>
</evidence>
<evidence type="ECO:0000256" key="1">
    <source>
        <dbReference type="ARBA" id="ARBA00001936"/>
    </source>
</evidence>
<dbReference type="SMART" id="SM01011">
    <property type="entry name" value="AMP_N"/>
    <property type="match status" value="1"/>
</dbReference>
<keyword evidence="4" id="KW-0378">Hydrolase</keyword>
<dbReference type="InterPro" id="IPR001714">
    <property type="entry name" value="Pept_M24_MAP"/>
</dbReference>
<reference evidence="7 8" key="2">
    <citation type="submission" date="2016-05" db="EMBL/GenBank/DDBJ databases">
        <title>Lineage-specific infection strategies underlie the spectrum of fungal disease in amphibians.</title>
        <authorList>
            <person name="Cuomo C.A."/>
            <person name="Farrer R.A."/>
            <person name="James T."/>
            <person name="Longcore J."/>
            <person name="Birren B."/>
        </authorList>
    </citation>
    <scope>NUCLEOTIDE SEQUENCE [LARGE SCALE GENOMIC DNA]</scope>
    <source>
        <strain evidence="7 8">JEL423</strain>
    </source>
</reference>
<sequence length="581" mass="63821">MFKISRLAAVYSQIQQSLNTANGISRYSSVLTFPVRNHFTHSGEGADIPIEKKAFGQPKPLTHPHLLKSDELTIGITAQEYKDRRTTLANTIGDDSAAVVPGYGLRYVSNGIFYPFHQSTNFLYLTGFNEPDAGCVIESRSIKQTSIESKSTTSAIVNTSKNHTFTMFVQPADRDTEIWDGPRAGIQGSTTHFGADDAKKVDTFESYLIALDQSKCISTIYSDLPLTVSKPVSLIEGTHIKTLSASATHVNTDDNFSPALVHNSMGQLPLLHSNKNTSTTIENLMPSALNVLSGWMNGGKTRYETQIKPLTNMIDRMRLKKSSAEIALMREAGRISGRSFVKAMKFTNPGVTEHQIMAVLEFQSRIQGASGLAYVPVVAGGQNALTLHYVQNQQLLKDGDLLLVDAGAEYGGYVSDITRTWPVNGKFSESQRNIYDIVLQTQKHLISKCCEASNITLDELQRETIVLFCEKLSKLFGRNIGFAEMNRLYPHHVGHWLGMDVHDTPTIRRTTKLTEGMVVTIEPGLYIPDSASYPESYRGIGIRIEDDVVVGGPSTGNSPIILSVEAPKEIVDIEAVMAGVV</sequence>
<dbReference type="PRINTS" id="PR00599">
    <property type="entry name" value="MAPEPTIDASE"/>
</dbReference>
<evidence type="ECO:0000256" key="2">
    <source>
        <dbReference type="ARBA" id="ARBA00008766"/>
    </source>
</evidence>
<keyword evidence="5" id="KW-0464">Manganese</keyword>
<dbReference type="SUPFAM" id="SSF55920">
    <property type="entry name" value="Creatinase/aminopeptidase"/>
    <property type="match status" value="1"/>
</dbReference>
<keyword evidence="3" id="KW-0479">Metal-binding</keyword>
<dbReference type="VEuPathDB" id="FungiDB:BDEG_25527"/>
<reference evidence="7 8" key="1">
    <citation type="submission" date="2006-10" db="EMBL/GenBank/DDBJ databases">
        <title>The Genome Sequence of Batrachochytrium dendrobatidis JEL423.</title>
        <authorList>
            <consortium name="The Broad Institute Genome Sequencing Platform"/>
            <person name="Birren B."/>
            <person name="Lander E."/>
            <person name="Galagan J."/>
            <person name="Cuomo C."/>
            <person name="Devon K."/>
            <person name="Jaffe D."/>
            <person name="Butler J."/>
            <person name="Alvarez P."/>
            <person name="Gnerre S."/>
            <person name="Grabherr M."/>
            <person name="Kleber M."/>
            <person name="Mauceli E."/>
            <person name="Brockman W."/>
            <person name="Young S."/>
            <person name="LaButti K."/>
            <person name="Sykes S."/>
            <person name="DeCaprio D."/>
            <person name="Crawford M."/>
            <person name="Koehrsen M."/>
            <person name="Engels R."/>
            <person name="Montgomery P."/>
            <person name="Pearson M."/>
            <person name="Howarth C."/>
            <person name="Larson L."/>
            <person name="White J."/>
            <person name="O'Leary S."/>
            <person name="Kodira C."/>
            <person name="Zeng Q."/>
            <person name="Yandava C."/>
            <person name="Alvarado L."/>
            <person name="Longcore J."/>
            <person name="James T."/>
        </authorList>
    </citation>
    <scope>NUCLEOTIDE SEQUENCE [LARGE SCALE GENOMIC DNA]</scope>
    <source>
        <strain evidence="7 8">JEL423</strain>
    </source>
</reference>
<dbReference type="Pfam" id="PF00557">
    <property type="entry name" value="Peptidase_M24"/>
    <property type="match status" value="1"/>
</dbReference>
<dbReference type="CDD" id="cd01087">
    <property type="entry name" value="Prolidase"/>
    <property type="match status" value="1"/>
</dbReference>
<evidence type="ECO:0000313" key="7">
    <source>
        <dbReference type="EMBL" id="OAJ42017.1"/>
    </source>
</evidence>
<evidence type="ECO:0000256" key="5">
    <source>
        <dbReference type="ARBA" id="ARBA00023211"/>
    </source>
</evidence>